<evidence type="ECO:0000256" key="6">
    <source>
        <dbReference type="ARBA" id="ARBA00040136"/>
    </source>
</evidence>
<evidence type="ECO:0000256" key="7">
    <source>
        <dbReference type="SAM" id="MobiDB-lite"/>
    </source>
</evidence>
<comment type="similarity">
    <text evidence="5">Belongs to the TAF13 family.</text>
</comment>
<evidence type="ECO:0000256" key="3">
    <source>
        <dbReference type="ARBA" id="ARBA00023163"/>
    </source>
</evidence>
<name>A0AAQ3M089_9PEZI</name>
<keyword evidence="9" id="KW-1185">Reference proteome</keyword>
<dbReference type="PANTHER" id="PTHR11380:SF5">
    <property type="entry name" value="TRANSCRIPTION INITIATION FACTOR TFIID SUBUNIT 13"/>
    <property type="match status" value="1"/>
</dbReference>
<dbReference type="InterPro" id="IPR009072">
    <property type="entry name" value="Histone-fold"/>
</dbReference>
<evidence type="ECO:0000256" key="1">
    <source>
        <dbReference type="ARBA" id="ARBA00004123"/>
    </source>
</evidence>
<dbReference type="SUPFAM" id="SSF47113">
    <property type="entry name" value="Histone-fold"/>
    <property type="match status" value="1"/>
</dbReference>
<keyword evidence="2" id="KW-0805">Transcription regulation</keyword>
<gene>
    <name evidence="8" type="ORF">R9X50_00117400</name>
</gene>
<evidence type="ECO:0000313" key="8">
    <source>
        <dbReference type="EMBL" id="WPG98384.1"/>
    </source>
</evidence>
<sequence>MEPRARPRQKGQLFSTSDLTELLFAFGSNGTALPNSREIDPAIQLPVTVAVLDEILTDFIIETCHQAALCASYSRRAKIKVDDFKWVLRKNEKLLGRVLEQLWKEKAMKNERKVVDFDSVGKENVGDLEGLAEVGGAQSDMVEGKGKGRGRGKKGIKKKRKADDEAGGDAKRVAS</sequence>
<evidence type="ECO:0000256" key="4">
    <source>
        <dbReference type="ARBA" id="ARBA00023242"/>
    </source>
</evidence>
<evidence type="ECO:0000256" key="2">
    <source>
        <dbReference type="ARBA" id="ARBA00023015"/>
    </source>
</evidence>
<dbReference type="Pfam" id="PF02269">
    <property type="entry name" value="TFIID-18kDa"/>
    <property type="match status" value="1"/>
</dbReference>
<reference evidence="8 9" key="1">
    <citation type="submission" date="2023-11" db="EMBL/GenBank/DDBJ databases">
        <title>An acidophilic fungus is an integral part of prey digestion in a carnivorous sundew plant.</title>
        <authorList>
            <person name="Tsai I.J."/>
        </authorList>
    </citation>
    <scope>NUCLEOTIDE SEQUENCE [LARGE SCALE GENOMIC DNA]</scope>
    <source>
        <strain evidence="8">169a</strain>
    </source>
</reference>
<dbReference type="GO" id="GO:0051123">
    <property type="term" value="P:RNA polymerase II preinitiation complex assembly"/>
    <property type="evidence" value="ECO:0007669"/>
    <property type="project" value="TreeGrafter"/>
</dbReference>
<proteinExistence type="inferred from homology"/>
<feature type="compositionally biased region" description="Basic and acidic residues" evidence="7">
    <location>
        <begin position="161"/>
        <end position="175"/>
    </location>
</feature>
<dbReference type="AlphaFoldDB" id="A0AAQ3M089"/>
<dbReference type="InterPro" id="IPR003195">
    <property type="entry name" value="TFIID_TAF13"/>
</dbReference>
<dbReference type="PANTHER" id="PTHR11380">
    <property type="entry name" value="TRANSCRIPTION INITIATION FACTOR TFIID/SUPT3-RELATED"/>
    <property type="match status" value="1"/>
</dbReference>
<keyword evidence="4" id="KW-0539">Nucleus</keyword>
<dbReference type="Gene3D" id="1.10.20.10">
    <property type="entry name" value="Histone, subunit A"/>
    <property type="match status" value="1"/>
</dbReference>
<feature type="region of interest" description="Disordered" evidence="7">
    <location>
        <begin position="136"/>
        <end position="175"/>
    </location>
</feature>
<dbReference type="GO" id="GO:0046982">
    <property type="term" value="F:protein heterodimerization activity"/>
    <property type="evidence" value="ECO:0007669"/>
    <property type="project" value="InterPro"/>
</dbReference>
<dbReference type="Proteomes" id="UP001303373">
    <property type="component" value="Chromosome 2"/>
</dbReference>
<accession>A0AAQ3M089</accession>
<keyword evidence="3" id="KW-0804">Transcription</keyword>
<comment type="subcellular location">
    <subcellularLocation>
        <location evidence="1">Nucleus</location>
    </subcellularLocation>
</comment>
<organism evidence="8 9">
    <name type="scientific">Acrodontium crateriforme</name>
    <dbReference type="NCBI Taxonomy" id="150365"/>
    <lineage>
        <taxon>Eukaryota</taxon>
        <taxon>Fungi</taxon>
        <taxon>Dikarya</taxon>
        <taxon>Ascomycota</taxon>
        <taxon>Pezizomycotina</taxon>
        <taxon>Dothideomycetes</taxon>
        <taxon>Dothideomycetidae</taxon>
        <taxon>Mycosphaerellales</taxon>
        <taxon>Teratosphaeriaceae</taxon>
        <taxon>Acrodontium</taxon>
    </lineage>
</organism>
<feature type="compositionally biased region" description="Basic residues" evidence="7">
    <location>
        <begin position="147"/>
        <end position="160"/>
    </location>
</feature>
<dbReference type="EMBL" id="CP138581">
    <property type="protein sequence ID" value="WPG98384.1"/>
    <property type="molecule type" value="Genomic_DNA"/>
</dbReference>
<protein>
    <recommendedName>
        <fullName evidence="6">Transcription initiation factor TFIID subunit 13</fullName>
    </recommendedName>
</protein>
<evidence type="ECO:0000256" key="5">
    <source>
        <dbReference type="ARBA" id="ARBA00038392"/>
    </source>
</evidence>
<evidence type="ECO:0000313" key="9">
    <source>
        <dbReference type="Proteomes" id="UP001303373"/>
    </source>
</evidence>
<dbReference type="GO" id="GO:0005669">
    <property type="term" value="C:transcription factor TFIID complex"/>
    <property type="evidence" value="ECO:0007669"/>
    <property type="project" value="TreeGrafter"/>
</dbReference>